<feature type="transmembrane region" description="Helical" evidence="11">
    <location>
        <begin position="202"/>
        <end position="225"/>
    </location>
</feature>
<dbReference type="GO" id="GO:0000155">
    <property type="term" value="F:phosphorelay sensor kinase activity"/>
    <property type="evidence" value="ECO:0007669"/>
    <property type="project" value="InterPro"/>
</dbReference>
<evidence type="ECO:0000259" key="13">
    <source>
        <dbReference type="PROSITE" id="PS50110"/>
    </source>
</evidence>
<dbReference type="Proteomes" id="UP000288096">
    <property type="component" value="Unassembled WGS sequence"/>
</dbReference>
<keyword evidence="11" id="KW-0472">Membrane</keyword>
<dbReference type="Pfam" id="PF00672">
    <property type="entry name" value="HAMP"/>
    <property type="match status" value="1"/>
</dbReference>
<dbReference type="RefSeq" id="WP_124329626.1">
    <property type="nucleotide sequence ID" value="NZ_BEXT01000001.1"/>
</dbReference>
<keyword evidence="7" id="KW-0418">Kinase</keyword>
<dbReference type="InterPro" id="IPR003661">
    <property type="entry name" value="HisK_dim/P_dom"/>
</dbReference>
<dbReference type="SMART" id="SM00387">
    <property type="entry name" value="HATPase_c"/>
    <property type="match status" value="1"/>
</dbReference>
<keyword evidence="6" id="KW-0547">Nucleotide-binding</keyword>
<dbReference type="CDD" id="cd06225">
    <property type="entry name" value="HAMP"/>
    <property type="match status" value="1"/>
</dbReference>
<dbReference type="SUPFAM" id="SSF55785">
    <property type="entry name" value="PYP-like sensor domain (PAS domain)"/>
    <property type="match status" value="1"/>
</dbReference>
<dbReference type="PANTHER" id="PTHR43065">
    <property type="entry name" value="SENSOR HISTIDINE KINASE"/>
    <property type="match status" value="1"/>
</dbReference>
<dbReference type="InterPro" id="IPR036097">
    <property type="entry name" value="HisK_dim/P_sf"/>
</dbReference>
<feature type="domain" description="Histidine kinase" evidence="12">
    <location>
        <begin position="436"/>
        <end position="663"/>
    </location>
</feature>
<feature type="domain" description="HAMP" evidence="14">
    <location>
        <begin position="226"/>
        <end position="279"/>
    </location>
</feature>
<dbReference type="PROSITE" id="PS50885">
    <property type="entry name" value="HAMP"/>
    <property type="match status" value="1"/>
</dbReference>
<evidence type="ECO:0000259" key="12">
    <source>
        <dbReference type="PROSITE" id="PS50109"/>
    </source>
</evidence>
<evidence type="ECO:0000256" key="6">
    <source>
        <dbReference type="ARBA" id="ARBA00022741"/>
    </source>
</evidence>
<keyword evidence="8" id="KW-0067">ATP-binding</keyword>
<evidence type="ECO:0000256" key="2">
    <source>
        <dbReference type="ARBA" id="ARBA00004370"/>
    </source>
</evidence>
<feature type="modified residue" description="4-aspartylphosphate" evidence="10">
    <location>
        <position position="733"/>
    </location>
</feature>
<dbReference type="InterPro" id="IPR000014">
    <property type="entry name" value="PAS"/>
</dbReference>
<dbReference type="InterPro" id="IPR005467">
    <property type="entry name" value="His_kinase_dom"/>
</dbReference>
<dbReference type="Pfam" id="PF08447">
    <property type="entry name" value="PAS_3"/>
    <property type="match status" value="1"/>
</dbReference>
<evidence type="ECO:0000256" key="7">
    <source>
        <dbReference type="ARBA" id="ARBA00022777"/>
    </source>
</evidence>
<dbReference type="SMART" id="SM00448">
    <property type="entry name" value="REC"/>
    <property type="match status" value="1"/>
</dbReference>
<protein>
    <recommendedName>
        <fullName evidence="3">histidine kinase</fullName>
        <ecNumber evidence="3">2.7.13.3</ecNumber>
    </recommendedName>
</protein>
<evidence type="ECO:0000256" key="11">
    <source>
        <dbReference type="SAM" id="Phobius"/>
    </source>
</evidence>
<sequence length="801" mass="89156">MTKMNLYQKIISGYIAIALLTALFCGLILLRIRDIRQSLDEISVSNVNEAFNATELLVNALRVQSNLRELLIETRENRALEIQRATHEISRGVTKLREVIPRLRSNTQEGKRLSEAEEKFGEEIELKSIAKMADRLSKLDSLISRMLDHLKHGDTESADRLFENAIEPMVREFQIRSETLAQDALREINEESGEIRNSVHTLLTLCLCLTGSVLLFLTAFTIFVASGMARPVKALTEAARQIHSGNFNFRLPSVCPKNELGDLTACFKKLSDELKDRIAAQDEMQAEVKRLRETGIAQREGKARYRLLLENANDAILVFQDRHIQFANPALSALTGHTQTEPDQDIGVFIHPKDRADIFSKIHQCLDGEIINFSHSFRILNKSLGPLWVQADSVRIDWHGAPAILSFIRDITRKKEMASQVRHSKKTEAISTLAGGVAHDLNNILSGIVTYPELLLLDLPGDSPLKNPLLCIKESGEKAAAIVRDLLILSGNDVSFKKAVNLNDLMTRKMARPEYKRLKHRFSHIAIRIRSDPAIREINASPAHIFRGIINLIHNAAESMPDGGEIRIATENRYLRTAFSGYELVPPGNYVVLSVSDPGTDTGPADMEKIFEPFYTRQVMKRQGTGLGMAVVWGIVKDHDGYADVQVREGTGTTVTLFFPAIKPVAPVRSAADARVKYTGNGESVLVVDDEADQREIATAMLTKLGYSASAVGSGEAAVAYLTENSVDLILLDLLMTPGMCGYETYRQILERHPGQKAVVVSGFPEFRQIRRMQKLGAGTCLEKPFQISEMGRAVRKALDT</sequence>
<dbReference type="EC" id="2.7.13.3" evidence="3"/>
<dbReference type="GO" id="GO:0016020">
    <property type="term" value="C:membrane"/>
    <property type="evidence" value="ECO:0007669"/>
    <property type="project" value="UniProtKB-SubCell"/>
</dbReference>
<evidence type="ECO:0000256" key="4">
    <source>
        <dbReference type="ARBA" id="ARBA00022553"/>
    </source>
</evidence>
<dbReference type="InterPro" id="IPR004358">
    <property type="entry name" value="Sig_transdc_His_kin-like_C"/>
</dbReference>
<dbReference type="SMART" id="SM00304">
    <property type="entry name" value="HAMP"/>
    <property type="match status" value="1"/>
</dbReference>
<dbReference type="Gene3D" id="1.10.287.130">
    <property type="match status" value="1"/>
</dbReference>
<evidence type="ECO:0000313" key="16">
    <source>
        <dbReference type="Proteomes" id="UP000288096"/>
    </source>
</evidence>
<keyword evidence="9" id="KW-0902">Two-component regulatory system</keyword>
<dbReference type="CDD" id="cd00156">
    <property type="entry name" value="REC"/>
    <property type="match status" value="1"/>
</dbReference>
<reference evidence="16" key="1">
    <citation type="submission" date="2017-11" db="EMBL/GenBank/DDBJ databases">
        <authorList>
            <person name="Watanabe M."/>
            <person name="Kojima H."/>
        </authorList>
    </citation>
    <scope>NUCLEOTIDE SEQUENCE [LARGE SCALE GENOMIC DNA]</scope>
    <source>
        <strain evidence="16">Tokyo 01</strain>
    </source>
</reference>
<comment type="subcellular location">
    <subcellularLocation>
        <location evidence="2">Membrane</location>
    </subcellularLocation>
</comment>
<dbReference type="InterPro" id="IPR003660">
    <property type="entry name" value="HAMP_dom"/>
</dbReference>
<dbReference type="InterPro" id="IPR035965">
    <property type="entry name" value="PAS-like_dom_sf"/>
</dbReference>
<dbReference type="InterPro" id="IPR036890">
    <property type="entry name" value="HATPase_C_sf"/>
</dbReference>
<dbReference type="SUPFAM" id="SSF47384">
    <property type="entry name" value="Homodimeric domain of signal transducing histidine kinase"/>
    <property type="match status" value="1"/>
</dbReference>
<evidence type="ECO:0000256" key="1">
    <source>
        <dbReference type="ARBA" id="ARBA00000085"/>
    </source>
</evidence>
<dbReference type="CDD" id="cd00082">
    <property type="entry name" value="HisKA"/>
    <property type="match status" value="1"/>
</dbReference>
<dbReference type="Pfam" id="PF02518">
    <property type="entry name" value="HATPase_c"/>
    <property type="match status" value="1"/>
</dbReference>
<organism evidence="15 16">
    <name type="scientific">Desulfonema ishimotonii</name>
    <dbReference type="NCBI Taxonomy" id="45657"/>
    <lineage>
        <taxon>Bacteria</taxon>
        <taxon>Pseudomonadati</taxon>
        <taxon>Thermodesulfobacteriota</taxon>
        <taxon>Desulfobacteria</taxon>
        <taxon>Desulfobacterales</taxon>
        <taxon>Desulfococcaceae</taxon>
        <taxon>Desulfonema</taxon>
    </lineage>
</organism>
<dbReference type="PRINTS" id="PR00344">
    <property type="entry name" value="BCTRLSENSOR"/>
</dbReference>
<dbReference type="SUPFAM" id="SSF158472">
    <property type="entry name" value="HAMP domain-like"/>
    <property type="match status" value="1"/>
</dbReference>
<keyword evidence="4 10" id="KW-0597">Phosphoprotein</keyword>
<keyword evidence="11" id="KW-1133">Transmembrane helix</keyword>
<dbReference type="SMART" id="SM00091">
    <property type="entry name" value="PAS"/>
    <property type="match status" value="1"/>
</dbReference>
<keyword evidence="16" id="KW-1185">Reference proteome</keyword>
<dbReference type="PROSITE" id="PS50110">
    <property type="entry name" value="RESPONSE_REGULATORY"/>
    <property type="match status" value="1"/>
</dbReference>
<dbReference type="Gene3D" id="3.30.565.10">
    <property type="entry name" value="Histidine kinase-like ATPase, C-terminal domain"/>
    <property type="match status" value="1"/>
</dbReference>
<dbReference type="PANTHER" id="PTHR43065:SF46">
    <property type="entry name" value="C4-DICARBOXYLATE TRANSPORT SENSOR PROTEIN DCTB"/>
    <property type="match status" value="1"/>
</dbReference>
<evidence type="ECO:0000256" key="10">
    <source>
        <dbReference type="PROSITE-ProRule" id="PRU00169"/>
    </source>
</evidence>
<reference evidence="16" key="2">
    <citation type="submission" date="2019-01" db="EMBL/GenBank/DDBJ databases">
        <title>Genome sequence of Desulfonema ishimotonii strain Tokyo 01.</title>
        <authorList>
            <person name="Fukui M."/>
        </authorList>
    </citation>
    <scope>NUCLEOTIDE SEQUENCE [LARGE SCALE GENOMIC DNA]</scope>
    <source>
        <strain evidence="16">Tokyo 01</strain>
    </source>
</reference>
<dbReference type="PROSITE" id="PS50109">
    <property type="entry name" value="HIS_KIN"/>
    <property type="match status" value="1"/>
</dbReference>
<dbReference type="SUPFAM" id="SSF55874">
    <property type="entry name" value="ATPase domain of HSP90 chaperone/DNA topoisomerase II/histidine kinase"/>
    <property type="match status" value="1"/>
</dbReference>
<dbReference type="InterPro" id="IPR011006">
    <property type="entry name" value="CheY-like_superfamily"/>
</dbReference>
<dbReference type="EMBL" id="BEXT01000001">
    <property type="protein sequence ID" value="GBC62464.1"/>
    <property type="molecule type" value="Genomic_DNA"/>
</dbReference>
<evidence type="ECO:0000259" key="14">
    <source>
        <dbReference type="PROSITE" id="PS50885"/>
    </source>
</evidence>
<evidence type="ECO:0000256" key="3">
    <source>
        <dbReference type="ARBA" id="ARBA00012438"/>
    </source>
</evidence>
<dbReference type="OrthoDB" id="45683at2"/>
<evidence type="ECO:0000256" key="8">
    <source>
        <dbReference type="ARBA" id="ARBA00022840"/>
    </source>
</evidence>
<comment type="catalytic activity">
    <reaction evidence="1">
        <text>ATP + protein L-histidine = ADP + protein N-phospho-L-histidine.</text>
        <dbReference type="EC" id="2.7.13.3"/>
    </reaction>
</comment>
<dbReference type="InterPro" id="IPR001789">
    <property type="entry name" value="Sig_transdc_resp-reg_receiver"/>
</dbReference>
<dbReference type="Gene3D" id="3.30.450.20">
    <property type="entry name" value="PAS domain"/>
    <property type="match status" value="1"/>
</dbReference>
<dbReference type="AlphaFoldDB" id="A0A401FZR8"/>
<evidence type="ECO:0000256" key="5">
    <source>
        <dbReference type="ARBA" id="ARBA00022679"/>
    </source>
</evidence>
<dbReference type="SUPFAM" id="SSF52172">
    <property type="entry name" value="CheY-like"/>
    <property type="match status" value="1"/>
</dbReference>
<keyword evidence="11" id="KW-0812">Transmembrane</keyword>
<dbReference type="InterPro" id="IPR013655">
    <property type="entry name" value="PAS_fold_3"/>
</dbReference>
<dbReference type="Gene3D" id="6.10.340.10">
    <property type="match status" value="1"/>
</dbReference>
<proteinExistence type="predicted"/>
<dbReference type="SMART" id="SM00388">
    <property type="entry name" value="HisKA"/>
    <property type="match status" value="1"/>
</dbReference>
<evidence type="ECO:0000256" key="9">
    <source>
        <dbReference type="ARBA" id="ARBA00023012"/>
    </source>
</evidence>
<dbReference type="Gene3D" id="3.40.50.2300">
    <property type="match status" value="1"/>
</dbReference>
<feature type="transmembrane region" description="Helical" evidence="11">
    <location>
        <begin position="6"/>
        <end position="30"/>
    </location>
</feature>
<evidence type="ECO:0000313" key="15">
    <source>
        <dbReference type="EMBL" id="GBC62464.1"/>
    </source>
</evidence>
<feature type="domain" description="Response regulatory" evidence="13">
    <location>
        <begin position="684"/>
        <end position="799"/>
    </location>
</feature>
<dbReference type="InterPro" id="IPR003594">
    <property type="entry name" value="HATPase_dom"/>
</dbReference>
<dbReference type="CDD" id="cd00130">
    <property type="entry name" value="PAS"/>
    <property type="match status" value="1"/>
</dbReference>
<dbReference type="NCBIfam" id="TIGR00229">
    <property type="entry name" value="sensory_box"/>
    <property type="match status" value="1"/>
</dbReference>
<comment type="caution">
    <text evidence="15">The sequence shown here is derived from an EMBL/GenBank/DDBJ whole genome shotgun (WGS) entry which is preliminary data.</text>
</comment>
<gene>
    <name evidence="15" type="ORF">DENIS_3436</name>
</gene>
<dbReference type="GO" id="GO:0005524">
    <property type="term" value="F:ATP binding"/>
    <property type="evidence" value="ECO:0007669"/>
    <property type="project" value="UniProtKB-KW"/>
</dbReference>
<accession>A0A401FZR8</accession>
<dbReference type="Pfam" id="PF00072">
    <property type="entry name" value="Response_reg"/>
    <property type="match status" value="1"/>
</dbReference>
<name>A0A401FZR8_9BACT</name>
<keyword evidence="5" id="KW-0808">Transferase</keyword>